<organism evidence="1 2">
    <name type="scientific">Ascobolus immersus RN42</name>
    <dbReference type="NCBI Taxonomy" id="1160509"/>
    <lineage>
        <taxon>Eukaryota</taxon>
        <taxon>Fungi</taxon>
        <taxon>Dikarya</taxon>
        <taxon>Ascomycota</taxon>
        <taxon>Pezizomycotina</taxon>
        <taxon>Pezizomycetes</taxon>
        <taxon>Pezizales</taxon>
        <taxon>Ascobolaceae</taxon>
        <taxon>Ascobolus</taxon>
    </lineage>
</organism>
<evidence type="ECO:0008006" key="3">
    <source>
        <dbReference type="Google" id="ProtNLM"/>
    </source>
</evidence>
<proteinExistence type="predicted"/>
<name>A0A3N4IIT9_ASCIM</name>
<dbReference type="Proteomes" id="UP000275078">
    <property type="component" value="Unassembled WGS sequence"/>
</dbReference>
<dbReference type="AlphaFoldDB" id="A0A3N4IIT9"/>
<accession>A0A3N4IIT9</accession>
<evidence type="ECO:0000313" key="1">
    <source>
        <dbReference type="EMBL" id="RPA86055.1"/>
    </source>
</evidence>
<evidence type="ECO:0000313" key="2">
    <source>
        <dbReference type="Proteomes" id="UP000275078"/>
    </source>
</evidence>
<reference evidence="1 2" key="1">
    <citation type="journal article" date="2018" name="Nat. Ecol. Evol.">
        <title>Pezizomycetes genomes reveal the molecular basis of ectomycorrhizal truffle lifestyle.</title>
        <authorList>
            <person name="Murat C."/>
            <person name="Payen T."/>
            <person name="Noel B."/>
            <person name="Kuo A."/>
            <person name="Morin E."/>
            <person name="Chen J."/>
            <person name="Kohler A."/>
            <person name="Krizsan K."/>
            <person name="Balestrini R."/>
            <person name="Da Silva C."/>
            <person name="Montanini B."/>
            <person name="Hainaut M."/>
            <person name="Levati E."/>
            <person name="Barry K.W."/>
            <person name="Belfiori B."/>
            <person name="Cichocki N."/>
            <person name="Clum A."/>
            <person name="Dockter R.B."/>
            <person name="Fauchery L."/>
            <person name="Guy J."/>
            <person name="Iotti M."/>
            <person name="Le Tacon F."/>
            <person name="Lindquist E.A."/>
            <person name="Lipzen A."/>
            <person name="Malagnac F."/>
            <person name="Mello A."/>
            <person name="Molinier V."/>
            <person name="Miyauchi S."/>
            <person name="Poulain J."/>
            <person name="Riccioni C."/>
            <person name="Rubini A."/>
            <person name="Sitrit Y."/>
            <person name="Splivallo R."/>
            <person name="Traeger S."/>
            <person name="Wang M."/>
            <person name="Zifcakova L."/>
            <person name="Wipf D."/>
            <person name="Zambonelli A."/>
            <person name="Paolocci F."/>
            <person name="Nowrousian M."/>
            <person name="Ottonello S."/>
            <person name="Baldrian P."/>
            <person name="Spatafora J.W."/>
            <person name="Henrissat B."/>
            <person name="Nagy L.G."/>
            <person name="Aury J.M."/>
            <person name="Wincker P."/>
            <person name="Grigoriev I.V."/>
            <person name="Bonfante P."/>
            <person name="Martin F.M."/>
        </authorList>
    </citation>
    <scope>NUCLEOTIDE SEQUENCE [LARGE SCALE GENOMIC DNA]</scope>
    <source>
        <strain evidence="1 2">RN42</strain>
    </source>
</reference>
<protein>
    <recommendedName>
        <fullName evidence="3">F-box domain-containing protein</fullName>
    </recommendedName>
</protein>
<keyword evidence="2" id="KW-1185">Reference proteome</keyword>
<sequence length="163" mass="19282">MSSGRRQFQLTFLTLPLELRDLIYERCRILSLLSLTHTSRRCYSEINSRPELFHGEDWHNLPPTQTQFRPLTLPNLLKYGQNVCRYGFTPQEADNFHRWVFQGRLLVRNDNIPLWRCCFVCGLVIVSRRRVREHARDYCEDCACFKMREREVDLSGLGGVKGM</sequence>
<dbReference type="EMBL" id="ML119651">
    <property type="protein sequence ID" value="RPA86055.1"/>
    <property type="molecule type" value="Genomic_DNA"/>
</dbReference>
<gene>
    <name evidence="1" type="ORF">BJ508DRAFT_322204</name>
</gene>